<dbReference type="Gene3D" id="3.30.70.3090">
    <property type="entry name" value="ORF SCO4226, nickel-binding ferredoxin-like monomer"/>
    <property type="match status" value="1"/>
</dbReference>
<gene>
    <name evidence="1" type="ORF">E6K76_04910</name>
</gene>
<dbReference type="InterPro" id="IPR025336">
    <property type="entry name" value="SCO4226-like"/>
</dbReference>
<name>A0A538T6Y2_UNCEI</name>
<accession>A0A538T6Y2</accession>
<dbReference type="InterPro" id="IPR042557">
    <property type="entry name" value="SCO4226"/>
</dbReference>
<reference evidence="1 2" key="1">
    <citation type="journal article" date="2019" name="Nat. Microbiol.">
        <title>Mediterranean grassland soil C-N compound turnover is dependent on rainfall and depth, and is mediated by genomically divergent microorganisms.</title>
        <authorList>
            <person name="Diamond S."/>
            <person name="Andeer P.F."/>
            <person name="Li Z."/>
            <person name="Crits-Christoph A."/>
            <person name="Burstein D."/>
            <person name="Anantharaman K."/>
            <person name="Lane K.R."/>
            <person name="Thomas B.C."/>
            <person name="Pan C."/>
            <person name="Northen T.R."/>
            <person name="Banfield J.F."/>
        </authorList>
    </citation>
    <scope>NUCLEOTIDE SEQUENCE [LARGE SCALE GENOMIC DNA]</scope>
    <source>
        <strain evidence="1">WS_6</strain>
    </source>
</reference>
<sequence length="91" mass="9969">MPKYVIERDIPGAGKLSAKDLQGVSQKSCGVLAKLGPQIQWVHSYVTNDKIYCIYLAPNEEMVREHARQGGFPANRISAVKAVIDPTTAEV</sequence>
<dbReference type="Pfam" id="PF14026">
    <property type="entry name" value="SCO4226-like"/>
    <property type="match status" value="1"/>
</dbReference>
<proteinExistence type="predicted"/>
<dbReference type="EMBL" id="VBOW01000022">
    <property type="protein sequence ID" value="TMQ59410.1"/>
    <property type="molecule type" value="Genomic_DNA"/>
</dbReference>
<evidence type="ECO:0000313" key="1">
    <source>
        <dbReference type="EMBL" id="TMQ59410.1"/>
    </source>
</evidence>
<evidence type="ECO:0000313" key="2">
    <source>
        <dbReference type="Proteomes" id="UP000316852"/>
    </source>
</evidence>
<dbReference type="Proteomes" id="UP000316852">
    <property type="component" value="Unassembled WGS sequence"/>
</dbReference>
<organism evidence="1 2">
    <name type="scientific">Eiseniibacteriota bacterium</name>
    <dbReference type="NCBI Taxonomy" id="2212470"/>
    <lineage>
        <taxon>Bacteria</taxon>
        <taxon>Candidatus Eiseniibacteriota</taxon>
    </lineage>
</organism>
<comment type="caution">
    <text evidence="1">The sequence shown here is derived from an EMBL/GenBank/DDBJ whole genome shotgun (WGS) entry which is preliminary data.</text>
</comment>
<protein>
    <submittedName>
        <fullName evidence="1">DUF4242 domain-containing protein</fullName>
    </submittedName>
</protein>
<dbReference type="AlphaFoldDB" id="A0A538T6Y2"/>